<evidence type="ECO:0000256" key="4">
    <source>
        <dbReference type="ARBA" id="ARBA00022807"/>
    </source>
</evidence>
<keyword evidence="4" id="KW-0788">Thiol protease</keyword>
<evidence type="ECO:0000259" key="9">
    <source>
        <dbReference type="SMART" id="SM00848"/>
    </source>
</evidence>
<dbReference type="PROSITE" id="PS00640">
    <property type="entry name" value="THIOL_PROTEASE_ASN"/>
    <property type="match status" value="1"/>
</dbReference>
<dbReference type="Proteomes" id="UP000324632">
    <property type="component" value="Chromosome 14"/>
</dbReference>
<evidence type="ECO:0000256" key="6">
    <source>
        <dbReference type="ARBA" id="ARBA00023157"/>
    </source>
</evidence>
<keyword evidence="5" id="KW-0865">Zymogen</keyword>
<dbReference type="Gene3D" id="3.90.70.10">
    <property type="entry name" value="Cysteine proteinases"/>
    <property type="match status" value="1"/>
</dbReference>
<dbReference type="PROSITE" id="PS00139">
    <property type="entry name" value="THIOL_PROTEASE_CYS"/>
    <property type="match status" value="1"/>
</dbReference>
<reference evidence="10 11" key="1">
    <citation type="journal article" date="2019" name="Mol. Ecol. Resour.">
        <title>Chromosome-level genome assembly of Triplophysa tibetana, a fish adapted to the harsh high-altitude environment of the Tibetan Plateau.</title>
        <authorList>
            <person name="Yang X."/>
            <person name="Liu H."/>
            <person name="Ma Z."/>
            <person name="Zou Y."/>
            <person name="Zou M."/>
            <person name="Mao Y."/>
            <person name="Li X."/>
            <person name="Wang H."/>
            <person name="Chen T."/>
            <person name="Wang W."/>
            <person name="Yang R."/>
        </authorList>
    </citation>
    <scope>NUCLEOTIDE SEQUENCE [LARGE SCALE GENOMIC DNA]</scope>
    <source>
        <strain evidence="10">TTIB1903HZAU</strain>
        <tissue evidence="10">Muscle</tissue>
    </source>
</reference>
<proteinExistence type="inferred from homology"/>
<dbReference type="Pfam" id="PF00112">
    <property type="entry name" value="Peptidase_C1"/>
    <property type="match status" value="1"/>
</dbReference>
<comment type="similarity">
    <text evidence="1">Belongs to the peptidase C1 family.</text>
</comment>
<dbReference type="GO" id="GO:0006508">
    <property type="term" value="P:proteolysis"/>
    <property type="evidence" value="ECO:0007669"/>
    <property type="project" value="UniProtKB-KW"/>
</dbReference>
<name>A0A5A9NSX6_9TELE</name>
<dbReference type="FunFam" id="3.90.70.10:FF:000006">
    <property type="entry name" value="Cathepsin S"/>
    <property type="match status" value="1"/>
</dbReference>
<dbReference type="EMBL" id="SOYY01000014">
    <property type="protein sequence ID" value="KAA0712145.1"/>
    <property type="molecule type" value="Genomic_DNA"/>
</dbReference>
<evidence type="ECO:0000313" key="11">
    <source>
        <dbReference type="Proteomes" id="UP000324632"/>
    </source>
</evidence>
<dbReference type="Pfam" id="PF08246">
    <property type="entry name" value="Inhibitor_I29"/>
    <property type="match status" value="1"/>
</dbReference>
<dbReference type="GO" id="GO:0008234">
    <property type="term" value="F:cysteine-type peptidase activity"/>
    <property type="evidence" value="ECO:0007669"/>
    <property type="project" value="UniProtKB-KW"/>
</dbReference>
<feature type="domain" description="Cathepsin propeptide inhibitor" evidence="9">
    <location>
        <begin position="38"/>
        <end position="98"/>
    </location>
</feature>
<evidence type="ECO:0000256" key="5">
    <source>
        <dbReference type="ARBA" id="ARBA00023145"/>
    </source>
</evidence>
<dbReference type="InterPro" id="IPR039417">
    <property type="entry name" value="Peptidase_C1A_papain-like"/>
</dbReference>
<dbReference type="PROSITE" id="PS00639">
    <property type="entry name" value="THIOL_PROTEASE_HIS"/>
    <property type="match status" value="1"/>
</dbReference>
<protein>
    <submittedName>
        <fullName evidence="10">Digestive cysteine proteinase 2</fullName>
    </submittedName>
</protein>
<feature type="chain" id="PRO_5022774987" evidence="7">
    <location>
        <begin position="29"/>
        <end position="342"/>
    </location>
</feature>
<keyword evidence="11" id="KW-1185">Reference proteome</keyword>
<dbReference type="InterPro" id="IPR000668">
    <property type="entry name" value="Peptidase_C1A_C"/>
</dbReference>
<evidence type="ECO:0000256" key="2">
    <source>
        <dbReference type="ARBA" id="ARBA00022670"/>
    </source>
</evidence>
<gene>
    <name evidence="10" type="ORF">E1301_Tti015209</name>
</gene>
<organism evidence="10 11">
    <name type="scientific">Triplophysa tibetana</name>
    <dbReference type="NCBI Taxonomy" id="1572043"/>
    <lineage>
        <taxon>Eukaryota</taxon>
        <taxon>Metazoa</taxon>
        <taxon>Chordata</taxon>
        <taxon>Craniata</taxon>
        <taxon>Vertebrata</taxon>
        <taxon>Euteleostomi</taxon>
        <taxon>Actinopterygii</taxon>
        <taxon>Neopterygii</taxon>
        <taxon>Teleostei</taxon>
        <taxon>Ostariophysi</taxon>
        <taxon>Cypriniformes</taxon>
        <taxon>Nemacheilidae</taxon>
        <taxon>Triplophysa</taxon>
    </lineage>
</organism>
<keyword evidence="7" id="KW-0732">Signal</keyword>
<feature type="domain" description="Peptidase C1A papain C-terminal" evidence="8">
    <location>
        <begin position="130"/>
        <end position="341"/>
    </location>
</feature>
<accession>A0A5A9NSX6</accession>
<dbReference type="CDD" id="cd02248">
    <property type="entry name" value="Peptidase_C1A"/>
    <property type="match status" value="1"/>
</dbReference>
<evidence type="ECO:0000256" key="7">
    <source>
        <dbReference type="SAM" id="SignalP"/>
    </source>
</evidence>
<dbReference type="SMART" id="SM00848">
    <property type="entry name" value="Inhibitor_I29"/>
    <property type="match status" value="1"/>
</dbReference>
<sequence length="342" mass="38160">MYKTHRVALFGRAAIIVLLMWEPLKVASDSEEEVVSEWMLWKKHNEVSYDEKSDDVQRRGIWETNMRTIEKNNEDFHFGQSLFSMAMNKYGDLTQMEYKSLLGAPINGPVNRKGKVASARTLRSNASRLRSTNVDYRALGYVTEVKDQGYCGSCWAFSTTGAVEAQMFKRTGQLVSLSEQDLLDCSKSYGTYGCNGAWMANAYDYVVQRGLQSTDTYPYTSVDTQPCFYDSSLVVAKISDYRFVPTGDEQALADAVATVGPITVAIDADHTSFLFYSSESSCNPNNLNHAVLLVGYGSEGGKDYWIIKNSWGTGWGEGGYMRMLKDGKNSCGIANYALYPIV</sequence>
<dbReference type="InterPro" id="IPR013201">
    <property type="entry name" value="Prot_inhib_I29"/>
</dbReference>
<dbReference type="InterPro" id="IPR025660">
    <property type="entry name" value="Pept_his_AS"/>
</dbReference>
<keyword evidence="3" id="KW-0378">Hydrolase</keyword>
<evidence type="ECO:0000313" key="10">
    <source>
        <dbReference type="EMBL" id="KAA0712145.1"/>
    </source>
</evidence>
<dbReference type="InterPro" id="IPR013128">
    <property type="entry name" value="Peptidase_C1A"/>
</dbReference>
<dbReference type="InterPro" id="IPR000169">
    <property type="entry name" value="Pept_cys_AS"/>
</dbReference>
<dbReference type="PANTHER" id="PTHR12411">
    <property type="entry name" value="CYSTEINE PROTEASE FAMILY C1-RELATED"/>
    <property type="match status" value="1"/>
</dbReference>
<comment type="caution">
    <text evidence="10">The sequence shown here is derived from an EMBL/GenBank/DDBJ whole genome shotgun (WGS) entry which is preliminary data.</text>
</comment>
<evidence type="ECO:0000256" key="1">
    <source>
        <dbReference type="ARBA" id="ARBA00008455"/>
    </source>
</evidence>
<feature type="signal peptide" evidence="7">
    <location>
        <begin position="1"/>
        <end position="28"/>
    </location>
</feature>
<dbReference type="SUPFAM" id="SSF54001">
    <property type="entry name" value="Cysteine proteinases"/>
    <property type="match status" value="1"/>
</dbReference>
<keyword evidence="2" id="KW-0645">Protease</keyword>
<dbReference type="InterPro" id="IPR025661">
    <property type="entry name" value="Pept_asp_AS"/>
</dbReference>
<dbReference type="InterPro" id="IPR038765">
    <property type="entry name" value="Papain-like_cys_pep_sf"/>
</dbReference>
<dbReference type="SMART" id="SM00645">
    <property type="entry name" value="Pept_C1"/>
    <property type="match status" value="1"/>
</dbReference>
<keyword evidence="6" id="KW-1015">Disulfide bond</keyword>
<evidence type="ECO:0000259" key="8">
    <source>
        <dbReference type="SMART" id="SM00645"/>
    </source>
</evidence>
<dbReference type="AlphaFoldDB" id="A0A5A9NSX6"/>
<dbReference type="PRINTS" id="PR00705">
    <property type="entry name" value="PAPAIN"/>
</dbReference>
<evidence type="ECO:0000256" key="3">
    <source>
        <dbReference type="ARBA" id="ARBA00022801"/>
    </source>
</evidence>